<organism evidence="2 3">
    <name type="scientific">Dreissena polymorpha</name>
    <name type="common">Zebra mussel</name>
    <name type="synonym">Mytilus polymorpha</name>
    <dbReference type="NCBI Taxonomy" id="45954"/>
    <lineage>
        <taxon>Eukaryota</taxon>
        <taxon>Metazoa</taxon>
        <taxon>Spiralia</taxon>
        <taxon>Lophotrochozoa</taxon>
        <taxon>Mollusca</taxon>
        <taxon>Bivalvia</taxon>
        <taxon>Autobranchia</taxon>
        <taxon>Heteroconchia</taxon>
        <taxon>Euheterodonta</taxon>
        <taxon>Imparidentia</taxon>
        <taxon>Neoheterodontei</taxon>
        <taxon>Myida</taxon>
        <taxon>Dreissenoidea</taxon>
        <taxon>Dreissenidae</taxon>
        <taxon>Dreissena</taxon>
    </lineage>
</organism>
<accession>A0A9D4JZU9</accession>
<protein>
    <submittedName>
        <fullName evidence="2">Uncharacterized protein</fullName>
    </submittedName>
</protein>
<name>A0A9D4JZU9_DREPO</name>
<evidence type="ECO:0000313" key="2">
    <source>
        <dbReference type="EMBL" id="KAH3829926.1"/>
    </source>
</evidence>
<feature type="region of interest" description="Disordered" evidence="1">
    <location>
        <begin position="20"/>
        <end position="84"/>
    </location>
</feature>
<reference evidence="2" key="2">
    <citation type="submission" date="2020-11" db="EMBL/GenBank/DDBJ databases">
        <authorList>
            <person name="McCartney M.A."/>
            <person name="Auch B."/>
            <person name="Kono T."/>
            <person name="Mallez S."/>
            <person name="Becker A."/>
            <person name="Gohl D.M."/>
            <person name="Silverstein K.A.T."/>
            <person name="Koren S."/>
            <person name="Bechman K.B."/>
            <person name="Herman A."/>
            <person name="Abrahante J.E."/>
            <person name="Garbe J."/>
        </authorList>
    </citation>
    <scope>NUCLEOTIDE SEQUENCE</scope>
    <source>
        <strain evidence="2">Duluth1</strain>
        <tissue evidence="2">Whole animal</tissue>
    </source>
</reference>
<evidence type="ECO:0000313" key="3">
    <source>
        <dbReference type="Proteomes" id="UP000828390"/>
    </source>
</evidence>
<keyword evidence="3" id="KW-1185">Reference proteome</keyword>
<comment type="caution">
    <text evidence="2">The sequence shown here is derived from an EMBL/GenBank/DDBJ whole genome shotgun (WGS) entry which is preliminary data.</text>
</comment>
<reference evidence="2" key="1">
    <citation type="journal article" date="2019" name="bioRxiv">
        <title>The Genome of the Zebra Mussel, Dreissena polymorpha: A Resource for Invasive Species Research.</title>
        <authorList>
            <person name="McCartney M.A."/>
            <person name="Auch B."/>
            <person name="Kono T."/>
            <person name="Mallez S."/>
            <person name="Zhang Y."/>
            <person name="Obille A."/>
            <person name="Becker A."/>
            <person name="Abrahante J.E."/>
            <person name="Garbe J."/>
            <person name="Badalamenti J.P."/>
            <person name="Herman A."/>
            <person name="Mangelson H."/>
            <person name="Liachko I."/>
            <person name="Sullivan S."/>
            <person name="Sone E.D."/>
            <person name="Koren S."/>
            <person name="Silverstein K.A.T."/>
            <person name="Beckman K.B."/>
            <person name="Gohl D.M."/>
        </authorList>
    </citation>
    <scope>NUCLEOTIDE SEQUENCE</scope>
    <source>
        <strain evidence="2">Duluth1</strain>
        <tissue evidence="2">Whole animal</tissue>
    </source>
</reference>
<proteinExistence type="predicted"/>
<sequence length="84" mass="9101">MFSNVTKWLGVVDNTVEDDTLAVNAEGDENPVDKPKKSDDEPSETTTKDAGEEAENDDLISPQTKQTLEEVSANAISTAKEWGC</sequence>
<gene>
    <name evidence="2" type="ORF">DPMN_103157</name>
</gene>
<evidence type="ECO:0000256" key="1">
    <source>
        <dbReference type="SAM" id="MobiDB-lite"/>
    </source>
</evidence>
<feature type="compositionally biased region" description="Acidic residues" evidence="1">
    <location>
        <begin position="20"/>
        <end position="30"/>
    </location>
</feature>
<dbReference type="AlphaFoldDB" id="A0A9D4JZU9"/>
<dbReference type="Proteomes" id="UP000828390">
    <property type="component" value="Unassembled WGS sequence"/>
</dbReference>
<feature type="compositionally biased region" description="Basic and acidic residues" evidence="1">
    <location>
        <begin position="31"/>
        <end position="51"/>
    </location>
</feature>
<dbReference type="EMBL" id="JAIWYP010000004">
    <property type="protein sequence ID" value="KAH3829926.1"/>
    <property type="molecule type" value="Genomic_DNA"/>
</dbReference>